<feature type="non-terminal residue" evidence="1">
    <location>
        <position position="1"/>
    </location>
</feature>
<name>A0A6G3THK4_9ACTN</name>
<reference evidence="1 2" key="1">
    <citation type="submission" date="2020-01" db="EMBL/GenBank/DDBJ databases">
        <title>Insect and environment-associated Actinomycetes.</title>
        <authorList>
            <person name="Currrie C."/>
            <person name="Chevrette M."/>
            <person name="Carlson C."/>
            <person name="Stubbendieck R."/>
            <person name="Wendt-Pienkowski E."/>
        </authorList>
    </citation>
    <scope>NUCLEOTIDE SEQUENCE [LARGE SCALE GENOMIC DNA]</scope>
    <source>
        <strain evidence="1 2">SID7739</strain>
    </source>
</reference>
<dbReference type="Proteomes" id="UP000475666">
    <property type="component" value="Unassembled WGS sequence"/>
</dbReference>
<dbReference type="AlphaFoldDB" id="A0A6G3THK4"/>
<dbReference type="EMBL" id="JAAGMQ010000714">
    <property type="protein sequence ID" value="NEC36190.1"/>
    <property type="molecule type" value="Genomic_DNA"/>
</dbReference>
<keyword evidence="1" id="KW-0547">Nucleotide-binding</keyword>
<comment type="caution">
    <text evidence="1">The sequence shown here is derived from an EMBL/GenBank/DDBJ whole genome shotgun (WGS) entry which is preliminary data.</text>
</comment>
<proteinExistence type="predicted"/>
<organism evidence="1 2">
    <name type="scientific">Streptomyces rubrogriseus</name>
    <dbReference type="NCBI Taxonomy" id="194673"/>
    <lineage>
        <taxon>Bacteria</taxon>
        <taxon>Bacillati</taxon>
        <taxon>Actinomycetota</taxon>
        <taxon>Actinomycetes</taxon>
        <taxon>Kitasatosporales</taxon>
        <taxon>Streptomycetaceae</taxon>
        <taxon>Streptomyces</taxon>
        <taxon>Streptomyces violaceoruber group</taxon>
    </lineage>
</organism>
<sequence length="83" mass="8599">GPLTAYLREPREGDGLAALSTVLDAVGVDALRCTDPEDHVPELLREARLGGRALVVSGLPEKPGPLVRALTAATGVTVLMTDP</sequence>
<evidence type="ECO:0000313" key="1">
    <source>
        <dbReference type="EMBL" id="NEC36190.1"/>
    </source>
</evidence>
<dbReference type="GO" id="GO:0005524">
    <property type="term" value="F:ATP binding"/>
    <property type="evidence" value="ECO:0007669"/>
    <property type="project" value="UniProtKB-KW"/>
</dbReference>
<accession>A0A6G3THK4</accession>
<feature type="non-terminal residue" evidence="1">
    <location>
        <position position="83"/>
    </location>
</feature>
<gene>
    <name evidence="1" type="ORF">G3I66_23885</name>
</gene>
<keyword evidence="1" id="KW-0067">ATP-binding</keyword>
<protein>
    <submittedName>
        <fullName evidence="1">ATP-binding protein</fullName>
    </submittedName>
</protein>
<evidence type="ECO:0000313" key="2">
    <source>
        <dbReference type="Proteomes" id="UP000475666"/>
    </source>
</evidence>